<gene>
    <name evidence="1" type="ORF">ROE7235_03187</name>
</gene>
<dbReference type="Proteomes" id="UP000272908">
    <property type="component" value="Unassembled WGS sequence"/>
</dbReference>
<organism evidence="1 2">
    <name type="scientific">Roseinatronobacter ekhonensis</name>
    <dbReference type="NCBI Taxonomy" id="254356"/>
    <lineage>
        <taxon>Bacteria</taxon>
        <taxon>Pseudomonadati</taxon>
        <taxon>Pseudomonadota</taxon>
        <taxon>Alphaproteobacteria</taxon>
        <taxon>Rhodobacterales</taxon>
        <taxon>Paracoccaceae</taxon>
        <taxon>Roseinatronobacter</taxon>
    </lineage>
</organism>
<accession>A0A3B0MQX2</accession>
<evidence type="ECO:0000313" key="1">
    <source>
        <dbReference type="EMBL" id="SUZ33417.1"/>
    </source>
</evidence>
<evidence type="ECO:0000313" key="2">
    <source>
        <dbReference type="Proteomes" id="UP000272908"/>
    </source>
</evidence>
<sequence>MFMATTPFITVRAKRPLSEIEFCAWVAQATPGDRLEYHRGFLVLDAFPVISKLADPDRKRLALLGSRAFWAAELGLVHLVQERVGPDQFAYIAVARPKPKAAAVSLSELLLAEQGQPCDATGPLGRAAA</sequence>
<name>A0A3B0MQX2_9RHOB</name>
<keyword evidence="2" id="KW-1185">Reference proteome</keyword>
<dbReference type="EMBL" id="UIHC01000049">
    <property type="protein sequence ID" value="SUZ33417.1"/>
    <property type="molecule type" value="Genomic_DNA"/>
</dbReference>
<dbReference type="AlphaFoldDB" id="A0A3B0MQX2"/>
<dbReference type="RefSeq" id="WP_183073544.1">
    <property type="nucleotide sequence ID" value="NZ_UIHC01000049.1"/>
</dbReference>
<protein>
    <submittedName>
        <fullName evidence="1">Uncharacterized protein</fullName>
    </submittedName>
</protein>
<proteinExistence type="predicted"/>
<reference evidence="2" key="1">
    <citation type="submission" date="2018-08" db="EMBL/GenBank/DDBJ databases">
        <authorList>
            <person name="Rodrigo-Torres L."/>
            <person name="Arahal R. D."/>
            <person name="Lucena T."/>
        </authorList>
    </citation>
    <scope>NUCLEOTIDE SEQUENCE [LARGE SCALE GENOMIC DNA]</scope>
    <source>
        <strain evidence="2">CECT 7235</strain>
    </source>
</reference>